<comment type="similarity">
    <text evidence="1">Belongs to the ATP-dependent AMP-binding enzyme family.</text>
</comment>
<evidence type="ECO:0000259" key="6">
    <source>
        <dbReference type="PROSITE" id="PS50075"/>
    </source>
</evidence>
<keyword evidence="5" id="KW-0812">Transmembrane</keyword>
<keyword evidence="8" id="KW-1185">Reference proteome</keyword>
<dbReference type="SUPFAM" id="SSF56801">
    <property type="entry name" value="Acetyl-CoA synthetase-like"/>
    <property type="match status" value="1"/>
</dbReference>
<evidence type="ECO:0000256" key="5">
    <source>
        <dbReference type="SAM" id="Phobius"/>
    </source>
</evidence>
<evidence type="ECO:0000256" key="2">
    <source>
        <dbReference type="ARBA" id="ARBA00022450"/>
    </source>
</evidence>
<dbReference type="InterPro" id="IPR006162">
    <property type="entry name" value="Ppantetheine_attach_site"/>
</dbReference>
<dbReference type="InterPro" id="IPR042099">
    <property type="entry name" value="ANL_N_sf"/>
</dbReference>
<dbReference type="Proteomes" id="UP001207742">
    <property type="component" value="Unassembled WGS sequence"/>
</dbReference>
<dbReference type="InterPro" id="IPR009081">
    <property type="entry name" value="PP-bd_ACP"/>
</dbReference>
<dbReference type="InterPro" id="IPR000873">
    <property type="entry name" value="AMP-dep_synth/lig_dom"/>
</dbReference>
<protein>
    <submittedName>
        <fullName evidence="7">AMP-binding protein</fullName>
    </submittedName>
</protein>
<dbReference type="RefSeq" id="WP_264729960.1">
    <property type="nucleotide sequence ID" value="NZ_JAPDNR010000001.1"/>
</dbReference>
<dbReference type="Gene3D" id="1.10.1200.10">
    <property type="entry name" value="ACP-like"/>
    <property type="match status" value="1"/>
</dbReference>
<dbReference type="Gene3D" id="3.30.300.30">
    <property type="match status" value="1"/>
</dbReference>
<dbReference type="InterPro" id="IPR020845">
    <property type="entry name" value="AMP-binding_CS"/>
</dbReference>
<dbReference type="PANTHER" id="PTHR22754">
    <property type="entry name" value="DISCO-INTERACTING PROTEIN 2 DIP2 -RELATED"/>
    <property type="match status" value="1"/>
</dbReference>
<dbReference type="Pfam" id="PF00550">
    <property type="entry name" value="PP-binding"/>
    <property type="match status" value="1"/>
</dbReference>
<evidence type="ECO:0000256" key="3">
    <source>
        <dbReference type="ARBA" id="ARBA00022553"/>
    </source>
</evidence>
<dbReference type="Pfam" id="PF00501">
    <property type="entry name" value="AMP-binding"/>
    <property type="match status" value="1"/>
</dbReference>
<keyword evidence="3" id="KW-0597">Phosphoprotein</keyword>
<comment type="caution">
    <text evidence="7">The sequence shown here is derived from an EMBL/GenBank/DDBJ whole genome shotgun (WGS) entry which is preliminary data.</text>
</comment>
<evidence type="ECO:0000256" key="1">
    <source>
        <dbReference type="ARBA" id="ARBA00006432"/>
    </source>
</evidence>
<keyword evidence="4" id="KW-0436">Ligase</keyword>
<organism evidence="7 8">
    <name type="scientific">Chitinophaga nivalis</name>
    <dbReference type="NCBI Taxonomy" id="2991709"/>
    <lineage>
        <taxon>Bacteria</taxon>
        <taxon>Pseudomonadati</taxon>
        <taxon>Bacteroidota</taxon>
        <taxon>Chitinophagia</taxon>
        <taxon>Chitinophagales</taxon>
        <taxon>Chitinophagaceae</taxon>
        <taxon>Chitinophaga</taxon>
    </lineage>
</organism>
<name>A0ABT3IK86_9BACT</name>
<sequence length="647" mass="71568">MEYSSYGIFRQIAALNPDKTVFHAVEQHGTCITCTNTALFSNVKRLAARLEHYDMTKPVLLLYTGSIDFVVAFLACQAVGAIAVPMFYPRTQRHFMRLQHIINDCSAGLILCEASNLAVIREGLAALHIPEERIAGTDWSDENMDSAAFAAATGDNNISFIQYTSGSTGLPKGVVVTQENIVSNLQQIQETFSCDQDTVVLSWLPFYHDMGLIGNLLQCLYTGCTCVLVSPVAVVQRPESWLQLISQYKVTHSGGPNFMYDLCIEKVDADRLLEEGVDLRTWKIAYNGAEPVKKRTLDAFAEKFAKLAFNPDALFPCYGLAEATLLVAAGTYRPTAGSLVSSGKICRTFEVALLNTETGEVAEEEGEIVIHGPSVTSGYLGRDNDSLFCNINGKQFLRTGDIGRIQAGELYITGRQKEMIIINGKNYFPYDLEHEIAAAVEALSFNNVIVSYLADITELPLVFAEIGRHTNPEEAAVILQQIDSVVIAVTNISCIDIVLLGPRSMPRTSSGKLQRIRCRKDYLEGALEKVIATKRDIPIPVDALANLAITINPDNLEKIADFLRLLINQTLKLELKTSDFNENTELIALGIDSLKGVEMVNLINHYLQLNMEATRLLSFRYVKDLEEFIANLIWLRNVESAGEKITI</sequence>
<evidence type="ECO:0000313" key="8">
    <source>
        <dbReference type="Proteomes" id="UP001207742"/>
    </source>
</evidence>
<keyword evidence="5" id="KW-0472">Membrane</keyword>
<feature type="domain" description="Carrier" evidence="6">
    <location>
        <begin position="557"/>
        <end position="633"/>
    </location>
</feature>
<accession>A0ABT3IK86</accession>
<keyword evidence="5" id="KW-1133">Transmembrane helix</keyword>
<gene>
    <name evidence="7" type="ORF">OL497_10780</name>
</gene>
<feature type="transmembrane region" description="Helical" evidence="5">
    <location>
        <begin position="60"/>
        <end position="88"/>
    </location>
</feature>
<evidence type="ECO:0000313" key="7">
    <source>
        <dbReference type="EMBL" id="MCW3484381.1"/>
    </source>
</evidence>
<evidence type="ECO:0000256" key="4">
    <source>
        <dbReference type="ARBA" id="ARBA00022598"/>
    </source>
</evidence>
<dbReference type="PROSITE" id="PS00012">
    <property type="entry name" value="PHOSPHOPANTETHEINE"/>
    <property type="match status" value="1"/>
</dbReference>
<dbReference type="Gene3D" id="3.40.50.12780">
    <property type="entry name" value="N-terminal domain of ligase-like"/>
    <property type="match status" value="1"/>
</dbReference>
<dbReference type="CDD" id="cd05931">
    <property type="entry name" value="FAAL"/>
    <property type="match status" value="1"/>
</dbReference>
<dbReference type="PROSITE" id="PS00455">
    <property type="entry name" value="AMP_BINDING"/>
    <property type="match status" value="1"/>
</dbReference>
<dbReference type="InterPro" id="IPR040097">
    <property type="entry name" value="FAAL/FAAC"/>
</dbReference>
<proteinExistence type="inferred from homology"/>
<dbReference type="SUPFAM" id="SSF47336">
    <property type="entry name" value="ACP-like"/>
    <property type="match status" value="1"/>
</dbReference>
<dbReference type="PANTHER" id="PTHR22754:SF32">
    <property type="entry name" value="DISCO-INTERACTING PROTEIN 2"/>
    <property type="match status" value="1"/>
</dbReference>
<dbReference type="InterPro" id="IPR045851">
    <property type="entry name" value="AMP-bd_C_sf"/>
</dbReference>
<dbReference type="InterPro" id="IPR036736">
    <property type="entry name" value="ACP-like_sf"/>
</dbReference>
<dbReference type="EMBL" id="JAPDNS010000001">
    <property type="protein sequence ID" value="MCW3484381.1"/>
    <property type="molecule type" value="Genomic_DNA"/>
</dbReference>
<reference evidence="7 8" key="1">
    <citation type="submission" date="2022-10" db="EMBL/GenBank/DDBJ databases">
        <title>Chitinophaga nivalis PC15 sp. nov., isolated from Pyeongchang county, South Korea.</title>
        <authorList>
            <person name="Trinh H.N."/>
        </authorList>
    </citation>
    <scope>NUCLEOTIDE SEQUENCE [LARGE SCALE GENOMIC DNA]</scope>
    <source>
        <strain evidence="7 8">PC14</strain>
    </source>
</reference>
<keyword evidence="2" id="KW-0596">Phosphopantetheine</keyword>
<dbReference type="PROSITE" id="PS50075">
    <property type="entry name" value="CARRIER"/>
    <property type="match status" value="1"/>
</dbReference>